<sequence length="80" mass="8830">MLKIVPDPPHPHLFEDTLVQTTEHVNCALAVTHQSLLLSTRSPGSFLLLAAMHELESVRTLLETLLAQVQQVSEAPQTVH</sequence>
<dbReference type="RefSeq" id="WP_217839114.1">
    <property type="nucleotide sequence ID" value="NZ_CP077076.1"/>
</dbReference>
<dbReference type="EMBL" id="CP077076">
    <property type="protein sequence ID" value="QXH49497.1"/>
    <property type="molecule type" value="Genomic_DNA"/>
</dbReference>
<proteinExistence type="predicted"/>
<evidence type="ECO:0000313" key="1">
    <source>
        <dbReference type="EMBL" id="QXH49497.1"/>
    </source>
</evidence>
<name>A0ABX8N235_9PSED</name>
<reference evidence="1" key="1">
    <citation type="journal article" date="2021" name="Microorganisms">
        <title>The Ever-Expanding Pseudomonas Genus: Description of 43 New Species and Partition of the Pseudomonas putida Group.</title>
        <authorList>
            <person name="Girard L."/>
            <person name="Lood C."/>
            <person name="Hofte M."/>
            <person name="Vandamme P."/>
            <person name="Rokni-Zadeh H."/>
            <person name="van Noort V."/>
            <person name="Lavigne R."/>
            <person name="De Mot R."/>
        </authorList>
    </citation>
    <scope>NUCLEOTIDE SEQUENCE</scope>
    <source>
        <strain evidence="1">COW40</strain>
    </source>
</reference>
<protein>
    <recommendedName>
        <fullName evidence="3">DUF3077 domain-containing protein</fullName>
    </recommendedName>
</protein>
<organism evidence="1 2">
    <name type="scientific">Pseudomonas fakonensis</name>
    <dbReference type="NCBI Taxonomy" id="2842355"/>
    <lineage>
        <taxon>Bacteria</taxon>
        <taxon>Pseudomonadati</taxon>
        <taxon>Pseudomonadota</taxon>
        <taxon>Gammaproteobacteria</taxon>
        <taxon>Pseudomonadales</taxon>
        <taxon>Pseudomonadaceae</taxon>
        <taxon>Pseudomonas</taxon>
    </lineage>
</organism>
<gene>
    <name evidence="1" type="ORF">KSS94_16235</name>
</gene>
<evidence type="ECO:0000313" key="2">
    <source>
        <dbReference type="Proteomes" id="UP001046350"/>
    </source>
</evidence>
<dbReference type="Proteomes" id="UP001046350">
    <property type="component" value="Chromosome"/>
</dbReference>
<accession>A0ABX8N235</accession>
<keyword evidence="2" id="KW-1185">Reference proteome</keyword>
<evidence type="ECO:0008006" key="3">
    <source>
        <dbReference type="Google" id="ProtNLM"/>
    </source>
</evidence>